<dbReference type="AlphaFoldDB" id="A0A1V1PGA1"/>
<dbReference type="PROSITE" id="PS50893">
    <property type="entry name" value="ABC_TRANSPORTER_2"/>
    <property type="match status" value="1"/>
</dbReference>
<dbReference type="PANTHER" id="PTHR48041">
    <property type="entry name" value="ABC TRANSPORTER G FAMILY MEMBER 28"/>
    <property type="match status" value="1"/>
</dbReference>
<gene>
    <name evidence="9" type="ORF">OMM_06725</name>
</gene>
<evidence type="ECO:0000313" key="10">
    <source>
        <dbReference type="Proteomes" id="UP000189670"/>
    </source>
</evidence>
<accession>A0A1V1PGA1</accession>
<keyword evidence="4" id="KW-0547">Nucleotide-binding</keyword>
<name>A0A1V1PGA1_9BACT</name>
<comment type="caution">
    <text evidence="9">The sequence shown here is derived from an EMBL/GenBank/DDBJ whole genome shotgun (WGS) entry which is preliminary data.</text>
</comment>
<evidence type="ECO:0000256" key="2">
    <source>
        <dbReference type="ARBA" id="ARBA00022448"/>
    </source>
</evidence>
<keyword evidence="3" id="KW-0812">Transmembrane</keyword>
<evidence type="ECO:0000256" key="3">
    <source>
        <dbReference type="ARBA" id="ARBA00022692"/>
    </source>
</evidence>
<keyword evidence="7" id="KW-0472">Membrane</keyword>
<dbReference type="InterPro" id="IPR003593">
    <property type="entry name" value="AAA+_ATPase"/>
</dbReference>
<evidence type="ECO:0000313" key="9">
    <source>
        <dbReference type="EMBL" id="ETR73794.1"/>
    </source>
</evidence>
<dbReference type="EMBL" id="ATBP01000038">
    <property type="protein sequence ID" value="ETR73794.1"/>
    <property type="molecule type" value="Genomic_DNA"/>
</dbReference>
<evidence type="ECO:0000256" key="7">
    <source>
        <dbReference type="ARBA" id="ARBA00023136"/>
    </source>
</evidence>
<dbReference type="SMART" id="SM00382">
    <property type="entry name" value="AAA"/>
    <property type="match status" value="1"/>
</dbReference>
<dbReference type="PANTHER" id="PTHR48041:SF91">
    <property type="entry name" value="ABC TRANSPORTER G FAMILY MEMBER 28"/>
    <property type="match status" value="1"/>
</dbReference>
<protein>
    <recommendedName>
        <fullName evidence="8">ABC transporter domain-containing protein</fullName>
    </recommendedName>
</protein>
<reference evidence="10" key="1">
    <citation type="submission" date="2012-11" db="EMBL/GenBank/DDBJ databases">
        <authorList>
            <person name="Lucero-Rivera Y.E."/>
            <person name="Tovar-Ramirez D."/>
        </authorList>
    </citation>
    <scope>NUCLEOTIDE SEQUENCE [LARGE SCALE GENOMIC DNA]</scope>
    <source>
        <strain evidence="10">Araruama</strain>
    </source>
</reference>
<dbReference type="InterPro" id="IPR008984">
    <property type="entry name" value="SMAD_FHA_dom_sf"/>
</dbReference>
<evidence type="ECO:0000256" key="6">
    <source>
        <dbReference type="ARBA" id="ARBA00022989"/>
    </source>
</evidence>
<dbReference type="InterPro" id="IPR027417">
    <property type="entry name" value="P-loop_NTPase"/>
</dbReference>
<dbReference type="GO" id="GO:0016887">
    <property type="term" value="F:ATP hydrolysis activity"/>
    <property type="evidence" value="ECO:0007669"/>
    <property type="project" value="InterPro"/>
</dbReference>
<evidence type="ECO:0000259" key="8">
    <source>
        <dbReference type="PROSITE" id="PS50893"/>
    </source>
</evidence>
<keyword evidence="5" id="KW-0067">ATP-binding</keyword>
<sequence length="357" mass="40897">MFCLLLLTIIMFSLMIDSNINKTIDLSPYFQNKQDIYISRQNNDDETTIQIDHFSIAYRNHVRFSFDNNKMIVISESEDYITKVNDFLLSPADSKVLCKDDKLQIGALLYIKTDYSLEPVLPEPGHQVSIKNLSYAYRQKFCQLRNFFKQQSCKVLFTNLSLDFSENRLTGIIGPSGCGKTTLLRLIGMLDQCDSGSIQINRIDISDQHRKTIAYLPQDDILSPYITVRETFRHNAIIRKIDHREIIIPQIMNHLGLLNLNHQYISKLSGGERKRVSIGIELLNQPKLFLLDEPTSGLDPDNTIKIFKILKELAVIGVTVIIITHHRGELPYLDDLLVLNQQGSVDYFGPANKYEGI</sequence>
<evidence type="ECO:0000256" key="4">
    <source>
        <dbReference type="ARBA" id="ARBA00022741"/>
    </source>
</evidence>
<proteinExistence type="predicted"/>
<keyword evidence="2" id="KW-0813">Transport</keyword>
<dbReference type="GO" id="GO:0005524">
    <property type="term" value="F:ATP binding"/>
    <property type="evidence" value="ECO:0007669"/>
    <property type="project" value="UniProtKB-KW"/>
</dbReference>
<dbReference type="GO" id="GO:0016020">
    <property type="term" value="C:membrane"/>
    <property type="evidence" value="ECO:0007669"/>
    <property type="project" value="UniProtKB-SubCell"/>
</dbReference>
<dbReference type="GO" id="GO:0042626">
    <property type="term" value="F:ATPase-coupled transmembrane transporter activity"/>
    <property type="evidence" value="ECO:0007669"/>
    <property type="project" value="TreeGrafter"/>
</dbReference>
<dbReference type="InterPro" id="IPR050352">
    <property type="entry name" value="ABCG_transporters"/>
</dbReference>
<dbReference type="PROSITE" id="PS00211">
    <property type="entry name" value="ABC_TRANSPORTER_1"/>
    <property type="match status" value="1"/>
</dbReference>
<dbReference type="Gene3D" id="3.40.50.300">
    <property type="entry name" value="P-loop containing nucleotide triphosphate hydrolases"/>
    <property type="match status" value="1"/>
</dbReference>
<feature type="domain" description="ABC transporter" evidence="8">
    <location>
        <begin position="142"/>
        <end position="357"/>
    </location>
</feature>
<dbReference type="InterPro" id="IPR017871">
    <property type="entry name" value="ABC_transporter-like_CS"/>
</dbReference>
<comment type="subcellular location">
    <subcellularLocation>
        <location evidence="1">Membrane</location>
        <topology evidence="1">Multi-pass membrane protein</topology>
    </subcellularLocation>
</comment>
<dbReference type="Proteomes" id="UP000189670">
    <property type="component" value="Unassembled WGS sequence"/>
</dbReference>
<dbReference type="SUPFAM" id="SSF52540">
    <property type="entry name" value="P-loop containing nucleoside triphosphate hydrolases"/>
    <property type="match status" value="1"/>
</dbReference>
<dbReference type="InterPro" id="IPR003439">
    <property type="entry name" value="ABC_transporter-like_ATP-bd"/>
</dbReference>
<dbReference type="SUPFAM" id="SSF49879">
    <property type="entry name" value="SMAD/FHA domain"/>
    <property type="match status" value="1"/>
</dbReference>
<keyword evidence="6" id="KW-1133">Transmembrane helix</keyword>
<evidence type="ECO:0000256" key="1">
    <source>
        <dbReference type="ARBA" id="ARBA00004141"/>
    </source>
</evidence>
<organism evidence="9 10">
    <name type="scientific">Candidatus Magnetoglobus multicellularis str. Araruama</name>
    <dbReference type="NCBI Taxonomy" id="890399"/>
    <lineage>
        <taxon>Bacteria</taxon>
        <taxon>Pseudomonadati</taxon>
        <taxon>Thermodesulfobacteriota</taxon>
        <taxon>Desulfobacteria</taxon>
        <taxon>Desulfobacterales</taxon>
        <taxon>Desulfobacteraceae</taxon>
        <taxon>Candidatus Magnetoglobus</taxon>
    </lineage>
</organism>
<dbReference type="Pfam" id="PF00005">
    <property type="entry name" value="ABC_tran"/>
    <property type="match status" value="1"/>
</dbReference>
<evidence type="ECO:0000256" key="5">
    <source>
        <dbReference type="ARBA" id="ARBA00022840"/>
    </source>
</evidence>